<dbReference type="GeneID" id="98316999"/>
<comment type="caution">
    <text evidence="5">The sequence shown here is derived from an EMBL/GenBank/DDBJ whole genome shotgun (WGS) entry which is preliminary data.</text>
</comment>
<dbReference type="PANTHER" id="PTHR34698:SF2">
    <property type="entry name" value="5-OXOPROLINASE SUBUNIT B"/>
    <property type="match status" value="1"/>
</dbReference>
<dbReference type="EMBL" id="AYYH01000002">
    <property type="protein sequence ID" value="KRN11373.1"/>
    <property type="molecule type" value="Genomic_DNA"/>
</dbReference>
<keyword evidence="3" id="KW-0067">ATP-binding</keyword>
<dbReference type="InterPro" id="IPR003833">
    <property type="entry name" value="CT_C_D"/>
</dbReference>
<sequence>MIEYDCVPVGEQTVLIHFEERIDITENLIIHKLTKIISNKIPYITAVTPAYSSIMVNFDVFKITFREIVEQLKTVINNFHFSQEDVRAKIIEVPVCYDREFAVDIEKIASFAHMSIANLIELHSKVNYFIYMLGFMPYYPYLGTTPDRIGMPRLESPRAKVPAGSIALAGKQAGIYPVESPGGWRIIGRTPIELYNPRNPRTRYEAGDYLHFYPISKTDFYRIKDLDIKGGFKMNEHMESI</sequence>
<evidence type="ECO:0000256" key="3">
    <source>
        <dbReference type="ARBA" id="ARBA00022840"/>
    </source>
</evidence>
<dbReference type="AlphaFoldDB" id="J1F061"/>
<dbReference type="OrthoDB" id="9778567at2"/>
<keyword evidence="2" id="KW-0378">Hydrolase</keyword>
<dbReference type="Pfam" id="PF02682">
    <property type="entry name" value="CT_C_D"/>
    <property type="match status" value="1"/>
</dbReference>
<name>J1F061_9LACO</name>
<dbReference type="Proteomes" id="UP000050898">
    <property type="component" value="Unassembled WGS sequence"/>
</dbReference>
<dbReference type="RefSeq" id="WP_003691498.1">
    <property type="nucleotide sequence ID" value="NZ_AKKT01000191.1"/>
</dbReference>
<dbReference type="SUPFAM" id="SSF160467">
    <property type="entry name" value="PH0987 N-terminal domain-like"/>
    <property type="match status" value="1"/>
</dbReference>
<accession>J1F061</accession>
<dbReference type="GO" id="GO:0016787">
    <property type="term" value="F:hydrolase activity"/>
    <property type="evidence" value="ECO:0007669"/>
    <property type="project" value="UniProtKB-KW"/>
</dbReference>
<dbReference type="InterPro" id="IPR029000">
    <property type="entry name" value="Cyclophilin-like_dom_sf"/>
</dbReference>
<dbReference type="GO" id="GO:0005524">
    <property type="term" value="F:ATP binding"/>
    <property type="evidence" value="ECO:0007669"/>
    <property type="project" value="UniProtKB-KW"/>
</dbReference>
<evidence type="ECO:0000259" key="4">
    <source>
        <dbReference type="SMART" id="SM00796"/>
    </source>
</evidence>
<evidence type="ECO:0000313" key="5">
    <source>
        <dbReference type="EMBL" id="KRN11373.1"/>
    </source>
</evidence>
<dbReference type="NCBIfam" id="TIGR00370">
    <property type="entry name" value="5-oxoprolinase subunit PxpB"/>
    <property type="match status" value="1"/>
</dbReference>
<dbReference type="Gene3D" id="2.40.100.10">
    <property type="entry name" value="Cyclophilin-like"/>
    <property type="match status" value="1"/>
</dbReference>
<feature type="domain" description="Carboxyltransferase" evidence="4">
    <location>
        <begin position="4"/>
        <end position="204"/>
    </location>
</feature>
<dbReference type="SMART" id="SM00796">
    <property type="entry name" value="AHS1"/>
    <property type="match status" value="1"/>
</dbReference>
<evidence type="ECO:0000313" key="6">
    <source>
        <dbReference type="Proteomes" id="UP000050898"/>
    </source>
</evidence>
<reference evidence="5 6" key="1">
    <citation type="journal article" date="2015" name="Genome Announc.">
        <title>Expanding the biotechnology potential of lactobacilli through comparative genomics of 213 strains and associated genera.</title>
        <authorList>
            <person name="Sun Z."/>
            <person name="Harris H.M."/>
            <person name="McCann A."/>
            <person name="Guo C."/>
            <person name="Argimon S."/>
            <person name="Zhang W."/>
            <person name="Yang X."/>
            <person name="Jeffery I.B."/>
            <person name="Cooney J.C."/>
            <person name="Kagawa T.F."/>
            <person name="Liu W."/>
            <person name="Song Y."/>
            <person name="Salvetti E."/>
            <person name="Wrobel A."/>
            <person name="Rasinkangas P."/>
            <person name="Parkhill J."/>
            <person name="Rea M.C."/>
            <person name="O'Sullivan O."/>
            <person name="Ritari J."/>
            <person name="Douillard F.P."/>
            <person name="Paul Ross R."/>
            <person name="Yang R."/>
            <person name="Briner A.E."/>
            <person name="Felis G.E."/>
            <person name="de Vos W.M."/>
            <person name="Barrangou R."/>
            <person name="Klaenhammer T.R."/>
            <person name="Caufield P.W."/>
            <person name="Cui Y."/>
            <person name="Zhang H."/>
            <person name="O'Toole P.W."/>
        </authorList>
    </citation>
    <scope>NUCLEOTIDE SEQUENCE [LARGE SCALE GENOMIC DNA]</scope>
    <source>
        <strain evidence="5 6">DSM 20444</strain>
    </source>
</reference>
<dbReference type="PATRIC" id="fig|1046596.6.peg.849"/>
<keyword evidence="1" id="KW-0547">Nucleotide-binding</keyword>
<gene>
    <name evidence="5" type="ORF">FD00_GL000778</name>
</gene>
<evidence type="ECO:0000256" key="1">
    <source>
        <dbReference type="ARBA" id="ARBA00022741"/>
    </source>
</evidence>
<proteinExistence type="predicted"/>
<evidence type="ECO:0000256" key="2">
    <source>
        <dbReference type="ARBA" id="ARBA00022801"/>
    </source>
</evidence>
<dbReference type="SUPFAM" id="SSF50891">
    <property type="entry name" value="Cyclophilin-like"/>
    <property type="match status" value="1"/>
</dbReference>
<dbReference type="InterPro" id="IPR010016">
    <property type="entry name" value="PxpB"/>
</dbReference>
<dbReference type="Gene3D" id="3.30.1360.40">
    <property type="match status" value="1"/>
</dbReference>
<dbReference type="PANTHER" id="PTHR34698">
    <property type="entry name" value="5-OXOPROLINASE SUBUNIT B"/>
    <property type="match status" value="1"/>
</dbReference>
<keyword evidence="6" id="KW-1185">Reference proteome</keyword>
<organism evidence="5 6">
    <name type="scientific">Liquorilactobacillus mali KCTC 3596 = DSM 20444</name>
    <dbReference type="NCBI Taxonomy" id="1046596"/>
    <lineage>
        <taxon>Bacteria</taxon>
        <taxon>Bacillati</taxon>
        <taxon>Bacillota</taxon>
        <taxon>Bacilli</taxon>
        <taxon>Lactobacillales</taxon>
        <taxon>Lactobacillaceae</taxon>
        <taxon>Liquorilactobacillus</taxon>
    </lineage>
</organism>
<protein>
    <recommendedName>
        <fullName evidence="4">Carboxyltransferase domain-containing protein</fullName>
    </recommendedName>
</protein>